<sequence>MDRQKNVCVACLYWLLTRLKIKSSYIRNQLLHADQSVP</sequence>
<dbReference type="AlphaFoldDB" id="A0A0E9USK5"/>
<proteinExistence type="predicted"/>
<accession>A0A0E9USK5</accession>
<dbReference type="EMBL" id="GBXM01040372">
    <property type="protein sequence ID" value="JAH68205.1"/>
    <property type="molecule type" value="Transcribed_RNA"/>
</dbReference>
<reference evidence="1" key="1">
    <citation type="submission" date="2014-11" db="EMBL/GenBank/DDBJ databases">
        <authorList>
            <person name="Amaro Gonzalez C."/>
        </authorList>
    </citation>
    <scope>NUCLEOTIDE SEQUENCE</scope>
</reference>
<name>A0A0E9USK5_ANGAN</name>
<evidence type="ECO:0000313" key="1">
    <source>
        <dbReference type="EMBL" id="JAH68205.1"/>
    </source>
</evidence>
<protein>
    <submittedName>
        <fullName evidence="1">Uncharacterized protein</fullName>
    </submittedName>
</protein>
<organism evidence="1">
    <name type="scientific">Anguilla anguilla</name>
    <name type="common">European freshwater eel</name>
    <name type="synonym">Muraena anguilla</name>
    <dbReference type="NCBI Taxonomy" id="7936"/>
    <lineage>
        <taxon>Eukaryota</taxon>
        <taxon>Metazoa</taxon>
        <taxon>Chordata</taxon>
        <taxon>Craniata</taxon>
        <taxon>Vertebrata</taxon>
        <taxon>Euteleostomi</taxon>
        <taxon>Actinopterygii</taxon>
        <taxon>Neopterygii</taxon>
        <taxon>Teleostei</taxon>
        <taxon>Anguilliformes</taxon>
        <taxon>Anguillidae</taxon>
        <taxon>Anguilla</taxon>
    </lineage>
</organism>
<reference evidence="1" key="2">
    <citation type="journal article" date="2015" name="Fish Shellfish Immunol.">
        <title>Early steps in the European eel (Anguilla anguilla)-Vibrio vulnificus interaction in the gills: Role of the RtxA13 toxin.</title>
        <authorList>
            <person name="Callol A."/>
            <person name="Pajuelo D."/>
            <person name="Ebbesson L."/>
            <person name="Teles M."/>
            <person name="MacKenzie S."/>
            <person name="Amaro C."/>
        </authorList>
    </citation>
    <scope>NUCLEOTIDE SEQUENCE</scope>
</reference>